<reference evidence="3" key="1">
    <citation type="submission" date="2020-10" db="EMBL/GenBank/DDBJ databases">
        <authorList>
            <person name="Gilroy R."/>
        </authorList>
    </citation>
    <scope>NUCLEOTIDE SEQUENCE</scope>
    <source>
        <strain evidence="3">CHK152-2994</strain>
    </source>
</reference>
<dbReference type="InterPro" id="IPR045584">
    <property type="entry name" value="Pilin-like"/>
</dbReference>
<dbReference type="InterPro" id="IPR046721">
    <property type="entry name" value="DUF6613"/>
</dbReference>
<name>A0A9D1K3R6_9BACT</name>
<dbReference type="Proteomes" id="UP000824139">
    <property type="component" value="Unassembled WGS sequence"/>
</dbReference>
<evidence type="ECO:0000256" key="1">
    <source>
        <dbReference type="SAM" id="Phobius"/>
    </source>
</evidence>
<protein>
    <submittedName>
        <fullName evidence="3">Type II secretion system protein</fullName>
    </submittedName>
</protein>
<keyword evidence="1" id="KW-0472">Membrane</keyword>
<dbReference type="EMBL" id="DVJO01000138">
    <property type="protein sequence ID" value="HIS83200.1"/>
    <property type="molecule type" value="Genomic_DNA"/>
</dbReference>
<keyword evidence="1" id="KW-1133">Transmembrane helix</keyword>
<evidence type="ECO:0000313" key="3">
    <source>
        <dbReference type="EMBL" id="HIS83200.1"/>
    </source>
</evidence>
<feature type="transmembrane region" description="Helical" evidence="1">
    <location>
        <begin position="6"/>
        <end position="25"/>
    </location>
</feature>
<dbReference type="AlphaFoldDB" id="A0A9D1K3R6"/>
<proteinExistence type="predicted"/>
<sequence length="235" mass="26541">MKNSFTMAEVLITLGIIGIVAAMTLPSLIKKHQRIETETRLKKAYSVINQAFLAAQAKHGEAKDWPEWETSAEEILKRYIAPEIKGAKVFASSESKSNLMCYEGKFVGNYMNGNKESTQYGWMDKVYISSPFYANNTASIKLMDGTCIGLNYNSEKSPKALFIDINGSYRRPNVAGYDLFFFQVVENTIRPYGYDWKTEDLFNASKGNSCHPKANRGGRVCAAKIMGDNWTIKYW</sequence>
<accession>A0A9D1K3R6</accession>
<keyword evidence="1" id="KW-0812">Transmembrane</keyword>
<gene>
    <name evidence="3" type="ORF">IAD41_06315</name>
</gene>
<dbReference type="SUPFAM" id="SSF54523">
    <property type="entry name" value="Pili subunits"/>
    <property type="match status" value="1"/>
</dbReference>
<evidence type="ECO:0000259" key="2">
    <source>
        <dbReference type="Pfam" id="PF20318"/>
    </source>
</evidence>
<organism evidence="3 4">
    <name type="scientific">Candidatus Scatenecus faecavium</name>
    <dbReference type="NCBI Taxonomy" id="2840915"/>
    <lineage>
        <taxon>Bacteria</taxon>
        <taxon>Candidatus Scatenecus</taxon>
    </lineage>
</organism>
<feature type="domain" description="DUF6613" evidence="2">
    <location>
        <begin position="27"/>
        <end position="232"/>
    </location>
</feature>
<dbReference type="Pfam" id="PF20318">
    <property type="entry name" value="DUF6613"/>
    <property type="match status" value="1"/>
</dbReference>
<dbReference type="Gene3D" id="3.30.700.10">
    <property type="entry name" value="Glycoprotein, Type 4 Pilin"/>
    <property type="match status" value="1"/>
</dbReference>
<reference evidence="3" key="2">
    <citation type="journal article" date="2021" name="PeerJ">
        <title>Extensive microbial diversity within the chicken gut microbiome revealed by metagenomics and culture.</title>
        <authorList>
            <person name="Gilroy R."/>
            <person name="Ravi A."/>
            <person name="Getino M."/>
            <person name="Pursley I."/>
            <person name="Horton D.L."/>
            <person name="Alikhan N.F."/>
            <person name="Baker D."/>
            <person name="Gharbi K."/>
            <person name="Hall N."/>
            <person name="Watson M."/>
            <person name="Adriaenssens E.M."/>
            <person name="Foster-Nyarko E."/>
            <person name="Jarju S."/>
            <person name="Secka A."/>
            <person name="Antonio M."/>
            <person name="Oren A."/>
            <person name="Chaudhuri R.R."/>
            <person name="La Ragione R."/>
            <person name="Hildebrand F."/>
            <person name="Pallen M.J."/>
        </authorList>
    </citation>
    <scope>NUCLEOTIDE SEQUENCE</scope>
    <source>
        <strain evidence="3">CHK152-2994</strain>
    </source>
</reference>
<evidence type="ECO:0000313" key="4">
    <source>
        <dbReference type="Proteomes" id="UP000824139"/>
    </source>
</evidence>
<comment type="caution">
    <text evidence="3">The sequence shown here is derived from an EMBL/GenBank/DDBJ whole genome shotgun (WGS) entry which is preliminary data.</text>
</comment>